<accession>A0AAV0SYU4</accession>
<feature type="transmembrane region" description="Helical" evidence="6">
    <location>
        <begin position="226"/>
        <end position="248"/>
    </location>
</feature>
<keyword evidence="3 6" id="KW-1133">Transmembrane helix</keyword>
<feature type="region of interest" description="Disordered" evidence="5">
    <location>
        <begin position="284"/>
        <end position="325"/>
    </location>
</feature>
<dbReference type="Pfam" id="PF01490">
    <property type="entry name" value="Aa_trans"/>
    <property type="match status" value="2"/>
</dbReference>
<feature type="domain" description="Amino acid transporter transmembrane" evidence="7">
    <location>
        <begin position="18"/>
        <end position="262"/>
    </location>
</feature>
<feature type="transmembrane region" description="Helical" evidence="6">
    <location>
        <begin position="345"/>
        <end position="366"/>
    </location>
</feature>
<feature type="transmembrane region" description="Helical" evidence="6">
    <location>
        <begin position="373"/>
        <end position="395"/>
    </location>
</feature>
<name>A0AAV0SYU4_HYABA</name>
<keyword evidence="4 6" id="KW-0472">Membrane</keyword>
<evidence type="ECO:0000256" key="2">
    <source>
        <dbReference type="ARBA" id="ARBA00022692"/>
    </source>
</evidence>
<gene>
    <name evidence="8" type="ORF">HBR001_LOCUS526</name>
</gene>
<feature type="transmembrane region" description="Helical" evidence="6">
    <location>
        <begin position="193"/>
        <end position="214"/>
    </location>
</feature>
<feature type="transmembrane region" description="Helical" evidence="6">
    <location>
        <begin position="152"/>
        <end position="173"/>
    </location>
</feature>
<evidence type="ECO:0000313" key="9">
    <source>
        <dbReference type="Proteomes" id="UP001162031"/>
    </source>
</evidence>
<feature type="compositionally biased region" description="Basic residues" evidence="5">
    <location>
        <begin position="288"/>
        <end position="302"/>
    </location>
</feature>
<organism evidence="8 9">
    <name type="scientific">Hyaloperonospora brassicae</name>
    <name type="common">Brassica downy mildew</name>
    <name type="synonym">Peronospora brassicae</name>
    <dbReference type="NCBI Taxonomy" id="162125"/>
    <lineage>
        <taxon>Eukaryota</taxon>
        <taxon>Sar</taxon>
        <taxon>Stramenopiles</taxon>
        <taxon>Oomycota</taxon>
        <taxon>Peronosporomycetes</taxon>
        <taxon>Peronosporales</taxon>
        <taxon>Peronosporaceae</taxon>
        <taxon>Hyaloperonospora</taxon>
    </lineage>
</organism>
<feature type="compositionally biased region" description="Polar residues" evidence="5">
    <location>
        <begin position="307"/>
        <end position="324"/>
    </location>
</feature>
<feature type="transmembrane region" description="Helical" evidence="6">
    <location>
        <begin position="93"/>
        <end position="113"/>
    </location>
</feature>
<proteinExistence type="predicted"/>
<keyword evidence="9" id="KW-1185">Reference proteome</keyword>
<dbReference type="AlphaFoldDB" id="A0AAV0SYU4"/>
<evidence type="ECO:0000256" key="3">
    <source>
        <dbReference type="ARBA" id="ARBA00022989"/>
    </source>
</evidence>
<keyword evidence="2 6" id="KW-0812">Transmembrane</keyword>
<dbReference type="GO" id="GO:0005774">
    <property type="term" value="C:vacuolar membrane"/>
    <property type="evidence" value="ECO:0007669"/>
    <property type="project" value="TreeGrafter"/>
</dbReference>
<reference evidence="8" key="1">
    <citation type="submission" date="2022-12" db="EMBL/GenBank/DDBJ databases">
        <authorList>
            <person name="Webb A."/>
        </authorList>
    </citation>
    <scope>NUCLEOTIDE SEQUENCE</scope>
    <source>
        <strain evidence="8">Hp1</strain>
    </source>
</reference>
<dbReference type="EMBL" id="CANTFL010000073">
    <property type="protein sequence ID" value="CAI5710759.1"/>
    <property type="molecule type" value="Genomic_DNA"/>
</dbReference>
<comment type="caution">
    <text evidence="8">The sequence shown here is derived from an EMBL/GenBank/DDBJ whole genome shotgun (WGS) entry which is preliminary data.</text>
</comment>
<comment type="subcellular location">
    <subcellularLocation>
        <location evidence="1">Membrane</location>
        <topology evidence="1">Multi-pass membrane protein</topology>
    </subcellularLocation>
</comment>
<evidence type="ECO:0000256" key="4">
    <source>
        <dbReference type="ARBA" id="ARBA00023136"/>
    </source>
</evidence>
<sequence>MASRAHSTRAFLTSEDARTIFTMVCCFFGIGTLAMPSNFARAGPFYATAAMLLMAFANIYATVALSRVMLAAPASVQTFTDVGDWVCGKPGRYAVIVSQLLVCLLLPCAFLVLGSTLLDVLFPHAFSQTAWIVLMAFTVVPPCLIPTLNEAAAMAVLGCLGTFVADVVGVSVLQWELRGHPAVPAPDITLHQVLTTFGNLSLAYGASVVVPDLQRQHSDPTRMPRVILVSMGAGSAFFLVVAIVGYTAGGCQLSGNLLFSLVNVADPRAASALGRRSTWPSASSLACTRRKRRSSAGPKHRGASLANPATSDLEGNSYSASHTPPSGLLADHKRAGAAYTGKGVVLRYVTLRLSLIAVLVAASIGLRTRFLDLVDFTGASAVTVCCLALPILFYLKVFWSELPMYERVVACLLVVVCTIVGCYVLVNAGRNLFHPATDAAGVNFPYCSAEFQVEPYFVRKSTLSS</sequence>
<dbReference type="PANTHER" id="PTHR22950">
    <property type="entry name" value="AMINO ACID TRANSPORTER"/>
    <property type="match status" value="1"/>
</dbReference>
<evidence type="ECO:0000256" key="5">
    <source>
        <dbReference type="SAM" id="MobiDB-lite"/>
    </source>
</evidence>
<feature type="transmembrane region" description="Helical" evidence="6">
    <location>
        <begin position="407"/>
        <end position="426"/>
    </location>
</feature>
<protein>
    <recommendedName>
        <fullName evidence="7">Amino acid transporter transmembrane domain-containing protein</fullName>
    </recommendedName>
</protein>
<feature type="transmembrane region" description="Helical" evidence="6">
    <location>
        <begin position="45"/>
        <end position="72"/>
    </location>
</feature>
<feature type="transmembrane region" description="Helical" evidence="6">
    <location>
        <begin position="125"/>
        <end position="145"/>
    </location>
</feature>
<dbReference type="Proteomes" id="UP001162031">
    <property type="component" value="Unassembled WGS sequence"/>
</dbReference>
<dbReference type="InterPro" id="IPR013057">
    <property type="entry name" value="AA_transpt_TM"/>
</dbReference>
<dbReference type="GO" id="GO:0015179">
    <property type="term" value="F:L-amino acid transmembrane transporter activity"/>
    <property type="evidence" value="ECO:0007669"/>
    <property type="project" value="TreeGrafter"/>
</dbReference>
<evidence type="ECO:0000313" key="8">
    <source>
        <dbReference type="EMBL" id="CAI5710759.1"/>
    </source>
</evidence>
<evidence type="ECO:0000259" key="7">
    <source>
        <dbReference type="Pfam" id="PF01490"/>
    </source>
</evidence>
<evidence type="ECO:0000256" key="1">
    <source>
        <dbReference type="ARBA" id="ARBA00004141"/>
    </source>
</evidence>
<feature type="domain" description="Amino acid transporter transmembrane" evidence="7">
    <location>
        <begin position="347"/>
        <end position="425"/>
    </location>
</feature>
<dbReference type="PANTHER" id="PTHR22950:SF349">
    <property type="entry name" value="AMINO ACID TRANSPORTER TRANSMEMBRANE DOMAIN-CONTAINING PROTEIN"/>
    <property type="match status" value="1"/>
</dbReference>
<feature type="transmembrane region" description="Helical" evidence="6">
    <location>
        <begin position="20"/>
        <end position="39"/>
    </location>
</feature>
<evidence type="ECO:0000256" key="6">
    <source>
        <dbReference type="SAM" id="Phobius"/>
    </source>
</evidence>